<evidence type="ECO:0000313" key="1">
    <source>
        <dbReference type="EMBL" id="RAH50043.1"/>
    </source>
</evidence>
<evidence type="ECO:0000313" key="2">
    <source>
        <dbReference type="Proteomes" id="UP000249057"/>
    </source>
</evidence>
<sequence length="101" mass="10638">MAWRAVSSCLAFEASGLLAGCLVDVRSSAGTTIMEGGGYSLPVVRVTWSLLMGKIDSHVVSARGKNFLSTIICGVLRLDIGASMPALADRIKKKRVSQLAV</sequence>
<name>A0ACD1GLM8_9EURO</name>
<gene>
    <name evidence="1" type="ORF">BO95DRAFT_427963</name>
</gene>
<accession>A0ACD1GLM8</accession>
<dbReference type="Proteomes" id="UP000249057">
    <property type="component" value="Unassembled WGS sequence"/>
</dbReference>
<organism evidence="1 2">
    <name type="scientific">Aspergillus brunneoviolaceus CBS 621.78</name>
    <dbReference type="NCBI Taxonomy" id="1450534"/>
    <lineage>
        <taxon>Eukaryota</taxon>
        <taxon>Fungi</taxon>
        <taxon>Dikarya</taxon>
        <taxon>Ascomycota</taxon>
        <taxon>Pezizomycotina</taxon>
        <taxon>Eurotiomycetes</taxon>
        <taxon>Eurotiomycetidae</taxon>
        <taxon>Eurotiales</taxon>
        <taxon>Aspergillaceae</taxon>
        <taxon>Aspergillus</taxon>
        <taxon>Aspergillus subgen. Circumdati</taxon>
    </lineage>
</organism>
<dbReference type="EMBL" id="KZ825315">
    <property type="protein sequence ID" value="RAH50043.1"/>
    <property type="molecule type" value="Genomic_DNA"/>
</dbReference>
<reference evidence="1" key="1">
    <citation type="submission" date="2018-02" db="EMBL/GenBank/DDBJ databases">
        <title>The genomes of Aspergillus section Nigri reveals drivers in fungal speciation.</title>
        <authorList>
            <consortium name="DOE Joint Genome Institute"/>
            <person name="Vesth T.C."/>
            <person name="Nybo J."/>
            <person name="Theobald S."/>
            <person name="Brandl J."/>
            <person name="Frisvad J.C."/>
            <person name="Nielsen K.F."/>
            <person name="Lyhne E.K."/>
            <person name="Kogle M.E."/>
            <person name="Kuo A."/>
            <person name="Riley R."/>
            <person name="Clum A."/>
            <person name="Nolan M."/>
            <person name="Lipzen A."/>
            <person name="Salamov A."/>
            <person name="Henrissat B."/>
            <person name="Wiebenga A."/>
            <person name="De vries R.P."/>
            <person name="Grigoriev I.V."/>
            <person name="Mortensen U.H."/>
            <person name="Andersen M.R."/>
            <person name="Baker S.E."/>
        </authorList>
    </citation>
    <scope>NUCLEOTIDE SEQUENCE</scope>
    <source>
        <strain evidence="1">CBS 621.78</strain>
    </source>
</reference>
<keyword evidence="2" id="KW-1185">Reference proteome</keyword>
<proteinExistence type="predicted"/>
<protein>
    <submittedName>
        <fullName evidence="1">Uncharacterized protein</fullName>
    </submittedName>
</protein>